<dbReference type="Pfam" id="PF13354">
    <property type="entry name" value="Beta-lactamase2"/>
    <property type="match status" value="1"/>
</dbReference>
<feature type="domain" description="ORF 12 gene product N-terminal" evidence="3">
    <location>
        <begin position="34"/>
        <end position="127"/>
    </location>
</feature>
<dbReference type="Proteomes" id="UP000581087">
    <property type="component" value="Unassembled WGS sequence"/>
</dbReference>
<evidence type="ECO:0000313" key="6">
    <source>
        <dbReference type="Proteomes" id="UP000292686"/>
    </source>
</evidence>
<reference evidence="4 7" key="2">
    <citation type="submission" date="2020-07" db="EMBL/GenBank/DDBJ databases">
        <title>Sequencing the genomes of 1000 actinobacteria strains.</title>
        <authorList>
            <person name="Klenk H.-P."/>
        </authorList>
    </citation>
    <scope>NUCLEOTIDE SEQUENCE [LARGE SCALE GENOMIC DNA]</scope>
    <source>
        <strain evidence="4 7">DSM 23870</strain>
    </source>
</reference>
<organism evidence="5 6">
    <name type="scientific">Agromyces atrinae</name>
    <dbReference type="NCBI Taxonomy" id="592376"/>
    <lineage>
        <taxon>Bacteria</taxon>
        <taxon>Bacillati</taxon>
        <taxon>Actinomycetota</taxon>
        <taxon>Actinomycetes</taxon>
        <taxon>Micrococcales</taxon>
        <taxon>Microbacteriaceae</taxon>
        <taxon>Agromyces</taxon>
    </lineage>
</organism>
<dbReference type="GO" id="GO:0046677">
    <property type="term" value="P:response to antibiotic"/>
    <property type="evidence" value="ECO:0007669"/>
    <property type="project" value="InterPro"/>
</dbReference>
<sequence length="441" mass="46458">MTRLSRSVSAALAVVLIAVTAACSSPAELEAVEIPSTPVGEQATWVVESLSSEHAIETVDVDGRFTEEMIAEVPLDQLALVLDRFRETRPWVATAYDGDETQAVVRLESAKSTPLQMTIAVDDAGTIAGLFFGAPSPEHTPAASFDELTSALGAVEYDAQLYVSEGGETVYEFGNGSPGPIASAFKLYVLGAVVDAVAAGELAWDDELVIDDAVKSLPSGELQDRPSGSTVDVIEAASKMIAISDNTATDLLIRAVGRDAVEAQLEIMGHSDPSLNTPFATTREFFWIGWGDEALKERWADGDEAERRAVLADVPAGVPPIDGITEDVVWTDDVDWFATATDLVRAHEALQQKASTAAGQPVRGILSANPGIDFGDEWTYVGFKGGSSTGVMSGAWYLEREGGEPVVAVMLASSDDPTAVVDPAAVFAHVQDAVALTLAAD</sequence>
<dbReference type="EMBL" id="JACCBI010000001">
    <property type="protein sequence ID" value="NYD68577.1"/>
    <property type="molecule type" value="Genomic_DNA"/>
</dbReference>
<keyword evidence="5" id="KW-0378">Hydrolase</keyword>
<feature type="domain" description="Beta-lactamase class A catalytic" evidence="2">
    <location>
        <begin position="178"/>
        <end position="370"/>
    </location>
</feature>
<dbReference type="InterPro" id="IPR045155">
    <property type="entry name" value="Beta-lactam_cat"/>
</dbReference>
<dbReference type="RefSeq" id="WP_129175513.1">
    <property type="nucleotide sequence ID" value="NZ_JACCBI010000001.1"/>
</dbReference>
<evidence type="ECO:0000259" key="2">
    <source>
        <dbReference type="Pfam" id="PF13354"/>
    </source>
</evidence>
<dbReference type="Gene3D" id="1.10.8.620">
    <property type="entry name" value="ORF12 helical bundle domain-like"/>
    <property type="match status" value="1"/>
</dbReference>
<dbReference type="OrthoDB" id="108135at2"/>
<gene>
    <name evidence="4" type="ORF">BJ972_003096</name>
    <name evidence="5" type="ORF">ESP50_12145</name>
</gene>
<dbReference type="InterPro" id="IPR012338">
    <property type="entry name" value="Beta-lactam/transpept-like"/>
</dbReference>
<evidence type="ECO:0000256" key="1">
    <source>
        <dbReference type="SAM" id="SignalP"/>
    </source>
</evidence>
<dbReference type="Proteomes" id="UP000292686">
    <property type="component" value="Unassembled WGS sequence"/>
</dbReference>
<name>A0A4Q2M200_9MICO</name>
<dbReference type="GO" id="GO:0030655">
    <property type="term" value="P:beta-lactam antibiotic catabolic process"/>
    <property type="evidence" value="ECO:0007669"/>
    <property type="project" value="InterPro"/>
</dbReference>
<feature type="signal peptide" evidence="1">
    <location>
        <begin position="1"/>
        <end position="27"/>
    </location>
</feature>
<comment type="caution">
    <text evidence="5">The sequence shown here is derived from an EMBL/GenBank/DDBJ whole genome shotgun (WGS) entry which is preliminary data.</text>
</comment>
<keyword evidence="6" id="KW-1185">Reference proteome</keyword>
<keyword evidence="1" id="KW-0732">Signal</keyword>
<evidence type="ECO:0000313" key="4">
    <source>
        <dbReference type="EMBL" id="NYD68577.1"/>
    </source>
</evidence>
<dbReference type="SUPFAM" id="SSF56601">
    <property type="entry name" value="beta-lactamase/transpeptidase-like"/>
    <property type="match status" value="1"/>
</dbReference>
<dbReference type="Gene3D" id="3.10.450.280">
    <property type="match status" value="1"/>
</dbReference>
<dbReference type="PANTHER" id="PTHR35333">
    <property type="entry name" value="BETA-LACTAMASE"/>
    <property type="match status" value="1"/>
</dbReference>
<dbReference type="EMBL" id="SDPM01000006">
    <property type="protein sequence ID" value="RXZ85955.1"/>
    <property type="molecule type" value="Genomic_DNA"/>
</dbReference>
<dbReference type="Gene3D" id="3.40.710.10">
    <property type="entry name" value="DD-peptidase/beta-lactamase superfamily"/>
    <property type="match status" value="1"/>
</dbReference>
<evidence type="ECO:0000259" key="3">
    <source>
        <dbReference type="Pfam" id="PF18042"/>
    </source>
</evidence>
<protein>
    <submittedName>
        <fullName evidence="5">Serine hydrolase</fullName>
    </submittedName>
</protein>
<evidence type="ECO:0000313" key="7">
    <source>
        <dbReference type="Proteomes" id="UP000581087"/>
    </source>
</evidence>
<dbReference type="AlphaFoldDB" id="A0A4Q2M200"/>
<dbReference type="PROSITE" id="PS51257">
    <property type="entry name" value="PROKAR_LIPOPROTEIN"/>
    <property type="match status" value="1"/>
</dbReference>
<reference evidence="5 6" key="1">
    <citation type="submission" date="2019-01" db="EMBL/GenBank/DDBJ databases">
        <title>Agromyces.</title>
        <authorList>
            <person name="Li J."/>
        </authorList>
    </citation>
    <scope>NUCLEOTIDE SEQUENCE [LARGE SCALE GENOMIC DNA]</scope>
    <source>
        <strain evidence="5 6">DSM 23870</strain>
    </source>
</reference>
<dbReference type="InterPro" id="IPR000871">
    <property type="entry name" value="Beta-lactam_class-A"/>
</dbReference>
<accession>A0A4Q2M200</accession>
<dbReference type="GO" id="GO:0008800">
    <property type="term" value="F:beta-lactamase activity"/>
    <property type="evidence" value="ECO:0007669"/>
    <property type="project" value="InterPro"/>
</dbReference>
<proteinExistence type="predicted"/>
<dbReference type="Pfam" id="PF18042">
    <property type="entry name" value="ORF_12_N"/>
    <property type="match status" value="1"/>
</dbReference>
<dbReference type="PANTHER" id="PTHR35333:SF5">
    <property type="entry name" value="CONSERVED LIPOPROTEIN LPQF-RELATED"/>
    <property type="match status" value="1"/>
</dbReference>
<evidence type="ECO:0000313" key="5">
    <source>
        <dbReference type="EMBL" id="RXZ85955.1"/>
    </source>
</evidence>
<feature type="chain" id="PRO_5036119077" evidence="1">
    <location>
        <begin position="28"/>
        <end position="441"/>
    </location>
</feature>
<dbReference type="InterPro" id="IPR040846">
    <property type="entry name" value="ORF_12_N"/>
</dbReference>